<sequence>MNAGKMRGIIRSCLAAAAAVLILAQPAGAAGTVYATENEGEETVERSSDRLITDDDRFDADAQLKYHVDSILKRTNPDEYTLQKLNDTLYSAYYYIANNELSVSELWSYVSEMKGKLEAIVPDVSVTTPTTEFLAVGDNWDTPTAGYGQQVSIVLPIINLGSEELTDLVVNPVVSNDVAVWPFEPSASGYGQSFAEIPGNPFGGNYEAGMFARRELTWQFTVREDVLTGYYALPFEVWYTKEGVRCEEPVTLTVYVYTEGKPGAGYIGGDASAVESKPRIIVTGFETDPGEVYAGDTFTVTIHVKNTSRDQTVTNVLFDMQAVESGTEANTTYAVFLPTSGSSSVYTESIAPGSEYDINIEMTAKTDLSQKPYVLTVNMKYDAGKNIDLTDEAKVSIPVLQKARYDTGDIEVMPASLSVGNQSNVMFSIYNMGKTTFYNLQVKYEADFIEGGDTFLGTLKPGETANVDSMLTAAAPSAGGTVKAVISFEDESGNPVSFEREFALDVYEEVYMEPEMPEDMMPAQPSGPNVGLIAGIAAAAVAVAAAVTVLIVRKKKKKAAALKREDDFLNGLGDDRQE</sequence>
<dbReference type="Gene3D" id="2.60.40.10">
    <property type="entry name" value="Immunoglobulins"/>
    <property type="match status" value="1"/>
</dbReference>
<evidence type="ECO:0000256" key="1">
    <source>
        <dbReference type="SAM" id="Phobius"/>
    </source>
</evidence>
<reference evidence="3" key="2">
    <citation type="submission" date="2021-04" db="EMBL/GenBank/DDBJ databases">
        <authorList>
            <person name="Gilroy R."/>
        </authorList>
    </citation>
    <scope>NUCLEOTIDE SEQUENCE</scope>
    <source>
        <strain evidence="3">ChiSxjej3B15-24422</strain>
    </source>
</reference>
<keyword evidence="2" id="KW-0732">Signal</keyword>
<keyword evidence="1" id="KW-1133">Transmembrane helix</keyword>
<feature type="transmembrane region" description="Helical" evidence="1">
    <location>
        <begin position="530"/>
        <end position="552"/>
    </location>
</feature>
<dbReference type="EMBL" id="DXDD01000022">
    <property type="protein sequence ID" value="HIY59421.1"/>
    <property type="molecule type" value="Genomic_DNA"/>
</dbReference>
<evidence type="ECO:0000313" key="3">
    <source>
        <dbReference type="EMBL" id="HIY59421.1"/>
    </source>
</evidence>
<feature type="chain" id="PRO_5038363433" description="CARDB domain-containing protein" evidence="2">
    <location>
        <begin position="30"/>
        <end position="578"/>
    </location>
</feature>
<dbReference type="InterPro" id="IPR013783">
    <property type="entry name" value="Ig-like_fold"/>
</dbReference>
<protein>
    <recommendedName>
        <fullName evidence="5">CARDB domain-containing protein</fullName>
    </recommendedName>
</protein>
<proteinExistence type="predicted"/>
<keyword evidence="1" id="KW-0472">Membrane</keyword>
<dbReference type="PANTHER" id="PTHR35902">
    <property type="entry name" value="S-LAYER DOMAIN-LIKE PROTEIN-RELATED"/>
    <property type="match status" value="1"/>
</dbReference>
<feature type="signal peptide" evidence="2">
    <location>
        <begin position="1"/>
        <end position="29"/>
    </location>
</feature>
<evidence type="ECO:0008006" key="5">
    <source>
        <dbReference type="Google" id="ProtNLM"/>
    </source>
</evidence>
<dbReference type="Proteomes" id="UP000824007">
    <property type="component" value="Unassembled WGS sequence"/>
</dbReference>
<accession>A0A9D1YNN0</accession>
<name>A0A9D1YNN0_9FIRM</name>
<evidence type="ECO:0000256" key="2">
    <source>
        <dbReference type="SAM" id="SignalP"/>
    </source>
</evidence>
<evidence type="ECO:0000313" key="4">
    <source>
        <dbReference type="Proteomes" id="UP000824007"/>
    </source>
</evidence>
<reference evidence="3" key="1">
    <citation type="journal article" date="2021" name="PeerJ">
        <title>Extensive microbial diversity within the chicken gut microbiome revealed by metagenomics and culture.</title>
        <authorList>
            <person name="Gilroy R."/>
            <person name="Ravi A."/>
            <person name="Getino M."/>
            <person name="Pursley I."/>
            <person name="Horton D.L."/>
            <person name="Alikhan N.F."/>
            <person name="Baker D."/>
            <person name="Gharbi K."/>
            <person name="Hall N."/>
            <person name="Watson M."/>
            <person name="Adriaenssens E.M."/>
            <person name="Foster-Nyarko E."/>
            <person name="Jarju S."/>
            <person name="Secka A."/>
            <person name="Antonio M."/>
            <person name="Oren A."/>
            <person name="Chaudhuri R.R."/>
            <person name="La Ragione R."/>
            <person name="Hildebrand F."/>
            <person name="Pallen M.J."/>
        </authorList>
    </citation>
    <scope>NUCLEOTIDE SEQUENCE</scope>
    <source>
        <strain evidence="3">ChiSxjej3B15-24422</strain>
    </source>
</reference>
<dbReference type="AlphaFoldDB" id="A0A9D1YNN0"/>
<organism evidence="3 4">
    <name type="scientific">Candidatus Eisenbergiella pullistercoris</name>
    <dbReference type="NCBI Taxonomy" id="2838555"/>
    <lineage>
        <taxon>Bacteria</taxon>
        <taxon>Bacillati</taxon>
        <taxon>Bacillota</taxon>
        <taxon>Clostridia</taxon>
        <taxon>Lachnospirales</taxon>
        <taxon>Lachnospiraceae</taxon>
        <taxon>Eisenbergiella</taxon>
    </lineage>
</organism>
<gene>
    <name evidence="3" type="ORF">H9831_01860</name>
</gene>
<comment type="caution">
    <text evidence="3">The sequence shown here is derived from an EMBL/GenBank/DDBJ whole genome shotgun (WGS) entry which is preliminary data.</text>
</comment>
<keyword evidence="1" id="KW-0812">Transmembrane</keyword>